<name>A0A0M0L010_9BACI</name>
<dbReference type="STRING" id="284581.AMD01_14660"/>
<keyword evidence="3" id="KW-1185">Reference proteome</keyword>
<sequence>MSALTEWITNIILFILLATIIDLLLPNSNFQKYTKMVVGLLLILIIVTPVFKLLNVDVDKLWSSMRLSSLTEQKSVENLVDFKKKEIQASQRAYILEQMAVQMKTEVKEELMKQYGVAIDHIQIQPKQTTEEPTIETIGKHIESVQVTLKAGTNSKEIANVEIVSIDTSKSQPDQKQTKHTKQIISFLATHWGIQKSQIVVTGGEQKENEQGTQ</sequence>
<keyword evidence="1" id="KW-1133">Transmembrane helix</keyword>
<proteinExistence type="predicted"/>
<accession>A0A0M0L010</accession>
<dbReference type="Proteomes" id="UP000037558">
    <property type="component" value="Unassembled WGS sequence"/>
</dbReference>
<feature type="transmembrane region" description="Helical" evidence="1">
    <location>
        <begin position="7"/>
        <end position="25"/>
    </location>
</feature>
<keyword evidence="1" id="KW-0812">Transmembrane</keyword>
<gene>
    <name evidence="2" type="ORF">AMD01_14660</name>
</gene>
<keyword evidence="1" id="KW-0472">Membrane</keyword>
<dbReference type="Pfam" id="PF09581">
    <property type="entry name" value="Spore_III_AF"/>
    <property type="match status" value="1"/>
</dbReference>
<reference evidence="3" key="1">
    <citation type="submission" date="2015-08" db="EMBL/GenBank/DDBJ databases">
        <title>Fjat-14210 dsm16467.</title>
        <authorList>
            <person name="Liu B."/>
            <person name="Wang J."/>
            <person name="Zhu Y."/>
            <person name="Liu G."/>
            <person name="Chen Q."/>
            <person name="Chen Z."/>
            <person name="Lan J."/>
            <person name="Che J."/>
            <person name="Ge C."/>
            <person name="Shi H."/>
            <person name="Pan Z."/>
            <person name="Liu X."/>
        </authorList>
    </citation>
    <scope>NUCLEOTIDE SEQUENCE [LARGE SCALE GENOMIC DNA]</scope>
    <source>
        <strain evidence="3">DSM 16467</strain>
    </source>
</reference>
<dbReference type="AlphaFoldDB" id="A0A0M0L010"/>
<comment type="caution">
    <text evidence="2">The sequence shown here is derived from an EMBL/GenBank/DDBJ whole genome shotgun (WGS) entry which is preliminary data.</text>
</comment>
<feature type="transmembrane region" description="Helical" evidence="1">
    <location>
        <begin position="37"/>
        <end position="56"/>
    </location>
</feature>
<dbReference type="RefSeq" id="WP_053402169.1">
    <property type="nucleotide sequence ID" value="NZ_LILC01000019.1"/>
</dbReference>
<dbReference type="PATRIC" id="fig|284581.3.peg.4001"/>
<dbReference type="NCBIfam" id="TIGR02896">
    <property type="entry name" value="spore_III_AF"/>
    <property type="match status" value="1"/>
</dbReference>
<evidence type="ECO:0000256" key="1">
    <source>
        <dbReference type="SAM" id="Phobius"/>
    </source>
</evidence>
<protein>
    <submittedName>
        <fullName evidence="2">Stage III sporulation protein AF</fullName>
    </submittedName>
</protein>
<organism evidence="2 3">
    <name type="scientific">Priestia koreensis</name>
    <dbReference type="NCBI Taxonomy" id="284581"/>
    <lineage>
        <taxon>Bacteria</taxon>
        <taxon>Bacillati</taxon>
        <taxon>Bacillota</taxon>
        <taxon>Bacilli</taxon>
        <taxon>Bacillales</taxon>
        <taxon>Bacillaceae</taxon>
        <taxon>Priestia</taxon>
    </lineage>
</organism>
<evidence type="ECO:0000313" key="2">
    <source>
        <dbReference type="EMBL" id="KOO43963.1"/>
    </source>
</evidence>
<dbReference type="InterPro" id="IPR014245">
    <property type="entry name" value="Spore_III_AF"/>
</dbReference>
<evidence type="ECO:0000313" key="3">
    <source>
        <dbReference type="Proteomes" id="UP000037558"/>
    </source>
</evidence>
<dbReference type="EMBL" id="LILC01000019">
    <property type="protein sequence ID" value="KOO43963.1"/>
    <property type="molecule type" value="Genomic_DNA"/>
</dbReference>
<dbReference type="OrthoDB" id="2375554at2"/>